<feature type="compositionally biased region" description="Low complexity" evidence="1">
    <location>
        <begin position="73"/>
        <end position="102"/>
    </location>
</feature>
<keyword evidence="3" id="KW-1185">Reference proteome</keyword>
<reference evidence="2" key="1">
    <citation type="submission" date="2021-02" db="EMBL/GenBank/DDBJ databases">
        <title>Genome sequence Cadophora malorum strain M34.</title>
        <authorList>
            <person name="Stefanovic E."/>
            <person name="Vu D."/>
            <person name="Scully C."/>
            <person name="Dijksterhuis J."/>
            <person name="Roader J."/>
            <person name="Houbraken J."/>
        </authorList>
    </citation>
    <scope>NUCLEOTIDE SEQUENCE</scope>
    <source>
        <strain evidence="2">M34</strain>
    </source>
</reference>
<feature type="region of interest" description="Disordered" evidence="1">
    <location>
        <begin position="71"/>
        <end position="102"/>
    </location>
</feature>
<dbReference type="EMBL" id="JAFJYH010000142">
    <property type="protein sequence ID" value="KAG4417927.1"/>
    <property type="molecule type" value="Genomic_DNA"/>
</dbReference>
<protein>
    <submittedName>
        <fullName evidence="2">Uncharacterized protein</fullName>
    </submittedName>
</protein>
<gene>
    <name evidence="2" type="ORF">IFR04_008981</name>
</gene>
<proteinExistence type="predicted"/>
<sequence length="311" mass="34806">MLPPIDDAILQSNPRFAALHTTLAKQILNPNGSTKVHPAQKERDAVSEALKASRFRSAKSQLLKSALRNLDLSSPSSTSTSTITTTKSGRQSQIQQPKPQSQIQATLPPDLLELIILLSSHLSSPTSLTPSQSKTLHSTPLWSTLPTHLPRIASLLSTHLQTQTLSLCRLLSPSTNPSFLHRHIPKLHPSIVELQLSIKDRRTQLAKRRADLVTHTTTLLTLHHLATALLIRTLEQSTHGSFSRHIKARSEFLSLKASQLLSETQTKKQKGEKMLYTDEVRNALENYVRELRMGRERGRERRAQAERTLWG</sequence>
<evidence type="ECO:0000256" key="1">
    <source>
        <dbReference type="SAM" id="MobiDB-lite"/>
    </source>
</evidence>
<comment type="caution">
    <text evidence="2">The sequence shown here is derived from an EMBL/GenBank/DDBJ whole genome shotgun (WGS) entry which is preliminary data.</text>
</comment>
<accession>A0A8H7W794</accession>
<feature type="non-terminal residue" evidence="2">
    <location>
        <position position="311"/>
    </location>
</feature>
<name>A0A8H7W794_9HELO</name>
<dbReference type="OrthoDB" id="66964at2759"/>
<dbReference type="Proteomes" id="UP000664132">
    <property type="component" value="Unassembled WGS sequence"/>
</dbReference>
<organism evidence="2 3">
    <name type="scientific">Cadophora malorum</name>
    <dbReference type="NCBI Taxonomy" id="108018"/>
    <lineage>
        <taxon>Eukaryota</taxon>
        <taxon>Fungi</taxon>
        <taxon>Dikarya</taxon>
        <taxon>Ascomycota</taxon>
        <taxon>Pezizomycotina</taxon>
        <taxon>Leotiomycetes</taxon>
        <taxon>Helotiales</taxon>
        <taxon>Ploettnerulaceae</taxon>
        <taxon>Cadophora</taxon>
    </lineage>
</organism>
<evidence type="ECO:0000313" key="3">
    <source>
        <dbReference type="Proteomes" id="UP000664132"/>
    </source>
</evidence>
<evidence type="ECO:0000313" key="2">
    <source>
        <dbReference type="EMBL" id="KAG4417927.1"/>
    </source>
</evidence>
<dbReference type="AlphaFoldDB" id="A0A8H7W794"/>